<evidence type="ECO:0000313" key="3">
    <source>
        <dbReference type="Proteomes" id="UP000051952"/>
    </source>
</evidence>
<reference evidence="3" key="1">
    <citation type="submission" date="2015-09" db="EMBL/GenBank/DDBJ databases">
        <authorList>
            <consortium name="Pathogen Informatics"/>
        </authorList>
    </citation>
    <scope>NUCLEOTIDE SEQUENCE [LARGE SCALE GENOMIC DNA]</scope>
    <source>
        <strain evidence="3">Lake Konstanz</strain>
    </source>
</reference>
<evidence type="ECO:0000313" key="2">
    <source>
        <dbReference type="EMBL" id="CUG76983.1"/>
    </source>
</evidence>
<sequence>MQMQIELNAMKAAQINDACPPGFAAKTFAVLATECKRDATRFAEDIRIKEEDIRASVNDIRKKEDDIRKREDEIASLRNVGLELKPNQTHNVVPPCPKFTTVQEACDVLWLRPEATTAELSTAVPNRCNETVVTDGLIGGVKKLMNGFGKIVDKSLCPLLCVFGASGQGKTDALKFIRNDAGLQKSVIKAINAHDKASQCTHVIPLFATFHRSSTYDVLDEPAVRSLCNRLLSNYLGVTFDSSQSKRFDNITLNHLTEFIREEEASSLGRTPDEICVIVLVDEMLNVIDGAAWSPNDSVSQLLNAICSTQQAALEQETHLCRGDVAGSGDHARTRHGGVQETASLDPALSLQRGGNQRHREQNR</sequence>
<name>A0A0S4J3D9_BODSA</name>
<keyword evidence="3" id="KW-1185">Reference proteome</keyword>
<dbReference type="VEuPathDB" id="TriTrypDB:BSAL_85280"/>
<evidence type="ECO:0000256" key="1">
    <source>
        <dbReference type="SAM" id="MobiDB-lite"/>
    </source>
</evidence>
<dbReference type="EMBL" id="CYKH01001004">
    <property type="protein sequence ID" value="CUG76983.1"/>
    <property type="molecule type" value="Genomic_DNA"/>
</dbReference>
<dbReference type="AlphaFoldDB" id="A0A0S4J3D9"/>
<organism evidence="2 3">
    <name type="scientific">Bodo saltans</name>
    <name type="common">Flagellated protozoan</name>
    <dbReference type="NCBI Taxonomy" id="75058"/>
    <lineage>
        <taxon>Eukaryota</taxon>
        <taxon>Discoba</taxon>
        <taxon>Euglenozoa</taxon>
        <taxon>Kinetoplastea</taxon>
        <taxon>Metakinetoplastina</taxon>
        <taxon>Eubodonida</taxon>
        <taxon>Bodonidae</taxon>
        <taxon>Bodo</taxon>
    </lineage>
</organism>
<protein>
    <submittedName>
        <fullName evidence="2">Uncharacterized protein</fullName>
    </submittedName>
</protein>
<dbReference type="Proteomes" id="UP000051952">
    <property type="component" value="Unassembled WGS sequence"/>
</dbReference>
<accession>A0A0S4J3D9</accession>
<proteinExistence type="predicted"/>
<gene>
    <name evidence="2" type="ORF">BSAL_85280</name>
</gene>
<feature type="region of interest" description="Disordered" evidence="1">
    <location>
        <begin position="325"/>
        <end position="364"/>
    </location>
</feature>